<dbReference type="Pfam" id="PF14420">
    <property type="entry name" value="Clr5"/>
    <property type="match status" value="1"/>
</dbReference>
<organism evidence="3 4">
    <name type="scientific">Echria macrotheca</name>
    <dbReference type="NCBI Taxonomy" id="438768"/>
    <lineage>
        <taxon>Eukaryota</taxon>
        <taxon>Fungi</taxon>
        <taxon>Dikarya</taxon>
        <taxon>Ascomycota</taxon>
        <taxon>Pezizomycotina</taxon>
        <taxon>Sordariomycetes</taxon>
        <taxon>Sordariomycetidae</taxon>
        <taxon>Sordariales</taxon>
        <taxon>Schizotheciaceae</taxon>
        <taxon>Echria</taxon>
    </lineage>
</organism>
<accession>A0AAJ0BFJ2</accession>
<protein>
    <submittedName>
        <fullName evidence="3">Clr5 domain-containing protein</fullName>
    </submittedName>
</protein>
<comment type="caution">
    <text evidence="3">The sequence shown here is derived from an EMBL/GenBank/DDBJ whole genome shotgun (WGS) entry which is preliminary data.</text>
</comment>
<feature type="region of interest" description="Disordered" evidence="1">
    <location>
        <begin position="1"/>
        <end position="28"/>
    </location>
</feature>
<reference evidence="3" key="1">
    <citation type="submission" date="2023-06" db="EMBL/GenBank/DDBJ databases">
        <title>Genome-scale phylogeny and comparative genomics of the fungal order Sordariales.</title>
        <authorList>
            <consortium name="Lawrence Berkeley National Laboratory"/>
            <person name="Hensen N."/>
            <person name="Bonometti L."/>
            <person name="Westerberg I."/>
            <person name="Brannstrom I.O."/>
            <person name="Guillou S."/>
            <person name="Cros-Aarteil S."/>
            <person name="Calhoun S."/>
            <person name="Haridas S."/>
            <person name="Kuo A."/>
            <person name="Mondo S."/>
            <person name="Pangilinan J."/>
            <person name="Riley R."/>
            <person name="Labutti K."/>
            <person name="Andreopoulos B."/>
            <person name="Lipzen A."/>
            <person name="Chen C."/>
            <person name="Yanf M."/>
            <person name="Daum C."/>
            <person name="Ng V."/>
            <person name="Clum A."/>
            <person name="Steindorff A."/>
            <person name="Ohm R."/>
            <person name="Martin F."/>
            <person name="Silar P."/>
            <person name="Natvig D."/>
            <person name="Lalanne C."/>
            <person name="Gautier V."/>
            <person name="Ament-Velasquez S.L."/>
            <person name="Kruys A."/>
            <person name="Hutchinson M.I."/>
            <person name="Powell A.J."/>
            <person name="Barry K."/>
            <person name="Miller A.N."/>
            <person name="Grigoriev I.V."/>
            <person name="Debuchy R."/>
            <person name="Gladieux P."/>
            <person name="Thoren M.H."/>
            <person name="Johannesson H."/>
        </authorList>
    </citation>
    <scope>NUCLEOTIDE SEQUENCE</scope>
    <source>
        <strain evidence="3">PSN4</strain>
    </source>
</reference>
<feature type="compositionally biased region" description="Basic residues" evidence="1">
    <location>
        <begin position="7"/>
        <end position="16"/>
    </location>
</feature>
<evidence type="ECO:0000313" key="4">
    <source>
        <dbReference type="Proteomes" id="UP001239445"/>
    </source>
</evidence>
<dbReference type="InterPro" id="IPR025676">
    <property type="entry name" value="Clr5_dom"/>
</dbReference>
<evidence type="ECO:0000259" key="2">
    <source>
        <dbReference type="Pfam" id="PF14420"/>
    </source>
</evidence>
<dbReference type="Proteomes" id="UP001239445">
    <property type="component" value="Unassembled WGS sequence"/>
</dbReference>
<feature type="compositionally biased region" description="Low complexity" evidence="1">
    <location>
        <begin position="177"/>
        <end position="199"/>
    </location>
</feature>
<evidence type="ECO:0000256" key="1">
    <source>
        <dbReference type="SAM" id="MobiDB-lite"/>
    </source>
</evidence>
<sequence length="240" mass="28292">MPEYKSRPRRPPRHHVTPSPIPPHPFRYPSQSIRHAKYQLKMIRPTKPEDWERWRDIIAHLYNTMKLKEVMAEMESKYKFKATEKQYKTQLKKWNLDTKYIKASEYLAMIKIKREREAEDPPKDSIFILRERVVDPKDITRFEKRAMKKGKLQLEEDEEFEPVEDLVCKTPPLEEMTTGPGTTTRSTAARSTRQRNTTRPDMDMQPLSTTRPSTIPDMTMLGTITTTEFDQLVPHMGSAD</sequence>
<dbReference type="PANTHER" id="PTHR38788:SF3">
    <property type="entry name" value="CLR5 DOMAIN-CONTAINING PROTEIN"/>
    <property type="match status" value="1"/>
</dbReference>
<feature type="region of interest" description="Disordered" evidence="1">
    <location>
        <begin position="171"/>
        <end position="217"/>
    </location>
</feature>
<name>A0AAJ0BFJ2_9PEZI</name>
<dbReference type="EMBL" id="MU839833">
    <property type="protein sequence ID" value="KAK1755887.1"/>
    <property type="molecule type" value="Genomic_DNA"/>
</dbReference>
<dbReference type="PANTHER" id="PTHR38788">
    <property type="entry name" value="CLR5 DOMAIN-CONTAINING PROTEIN"/>
    <property type="match status" value="1"/>
</dbReference>
<keyword evidence="4" id="KW-1185">Reference proteome</keyword>
<dbReference type="AlphaFoldDB" id="A0AAJ0BFJ2"/>
<gene>
    <name evidence="3" type="ORF">QBC47DRAFT_381581</name>
</gene>
<evidence type="ECO:0000313" key="3">
    <source>
        <dbReference type="EMBL" id="KAK1755887.1"/>
    </source>
</evidence>
<proteinExistence type="predicted"/>
<feature type="domain" description="Clr5" evidence="2">
    <location>
        <begin position="48"/>
        <end position="97"/>
    </location>
</feature>